<dbReference type="AlphaFoldDB" id="A0A0K8TQ77"/>
<dbReference type="GO" id="GO:0045271">
    <property type="term" value="C:respiratory chain complex I"/>
    <property type="evidence" value="ECO:0007669"/>
    <property type="project" value="InterPro"/>
</dbReference>
<dbReference type="InterPro" id="IPR026627">
    <property type="entry name" value="NDUFB2_animal"/>
</dbReference>
<keyword evidence="10" id="KW-0496">Mitochondrion</keyword>
<sequence length="101" mass="11497">MLSSRGLLLGRALKQLISSKSTALPSKLLIRNSHAVSYRVAAPPASKATKFGAEFVGALMWWWVLWHLWHEYEHITGEFEYPDPSKWTNAELGIPPDDYEE</sequence>
<evidence type="ECO:0000256" key="7">
    <source>
        <dbReference type="ARBA" id="ARBA00022792"/>
    </source>
</evidence>
<keyword evidence="11" id="KW-0472">Membrane</keyword>
<evidence type="ECO:0000256" key="6">
    <source>
        <dbReference type="ARBA" id="ARBA00022660"/>
    </source>
</evidence>
<dbReference type="GO" id="GO:0005743">
    <property type="term" value="C:mitochondrial inner membrane"/>
    <property type="evidence" value="ECO:0007669"/>
    <property type="project" value="UniProtKB-SubCell"/>
</dbReference>
<dbReference type="PANTHER" id="PTHR15223:SF1">
    <property type="entry name" value="NADH DEHYDROGENASE [UBIQUINONE] 1 BETA SUBCOMPLEX SUBUNIT 2, MITOCHONDRIAL"/>
    <property type="match status" value="1"/>
</dbReference>
<evidence type="ECO:0000256" key="2">
    <source>
        <dbReference type="ARBA" id="ARBA00004443"/>
    </source>
</evidence>
<evidence type="ECO:0000256" key="11">
    <source>
        <dbReference type="ARBA" id="ARBA00023136"/>
    </source>
</evidence>
<keyword evidence="8" id="KW-0809">Transit peptide</keyword>
<evidence type="ECO:0000256" key="8">
    <source>
        <dbReference type="ARBA" id="ARBA00022946"/>
    </source>
</evidence>
<protein>
    <submittedName>
        <fullName evidence="12">Putative nadh dehydrogenase ubiquinone 1 beta subcomplex subunit 2 mitochondrial</fullName>
    </submittedName>
</protein>
<evidence type="ECO:0000256" key="5">
    <source>
        <dbReference type="ARBA" id="ARBA00022448"/>
    </source>
</evidence>
<keyword evidence="6" id="KW-0679">Respiratory chain</keyword>
<proteinExistence type="evidence at transcript level"/>
<reference evidence="12" key="1">
    <citation type="journal article" date="2015" name="Insect Biochem. Mol. Biol.">
        <title>An insight into the sialome of the horse fly, Tabanus bromius.</title>
        <authorList>
            <person name="Ribeiro J.M."/>
            <person name="Kazimirova M."/>
            <person name="Takac P."/>
            <person name="Andersen J.F."/>
            <person name="Francischetti I.M."/>
        </authorList>
    </citation>
    <scope>NUCLEOTIDE SEQUENCE</scope>
</reference>
<keyword evidence="7" id="KW-0999">Mitochondrion inner membrane</keyword>
<dbReference type="Pfam" id="PF14813">
    <property type="entry name" value="NADH_B2"/>
    <property type="match status" value="1"/>
</dbReference>
<comment type="function">
    <text evidence="1">Accessory subunit of the mitochondrial membrane respiratory chain NADH dehydrogenase (Complex I), that is believed not to be involved in catalysis. Complex I functions in the transfer of electrons from NADH to the respiratory chain. The immediate electron acceptor for the enzyme is believed to be ubiquinone.</text>
</comment>
<evidence type="ECO:0000256" key="1">
    <source>
        <dbReference type="ARBA" id="ARBA00003195"/>
    </source>
</evidence>
<keyword evidence="5" id="KW-0813">Transport</keyword>
<dbReference type="PANTHER" id="PTHR15223">
    <property type="entry name" value="NADH-UBIQUINONE OXIDOREDUCTASE AGGG SUBUNIT"/>
    <property type="match status" value="1"/>
</dbReference>
<evidence type="ECO:0000256" key="4">
    <source>
        <dbReference type="ARBA" id="ARBA00011533"/>
    </source>
</evidence>
<evidence type="ECO:0000256" key="3">
    <source>
        <dbReference type="ARBA" id="ARBA00005923"/>
    </source>
</evidence>
<evidence type="ECO:0000256" key="10">
    <source>
        <dbReference type="ARBA" id="ARBA00023128"/>
    </source>
</evidence>
<comment type="subcellular location">
    <subcellularLocation>
        <location evidence="2">Mitochondrion inner membrane</location>
        <topology evidence="2">Peripheral membrane protein</topology>
        <orientation evidence="2">Matrix side</orientation>
    </subcellularLocation>
</comment>
<accession>A0A0K8TQ77</accession>
<comment type="subunit">
    <text evidence="4">Complex I is composed of 45 different subunits.</text>
</comment>
<evidence type="ECO:0000256" key="9">
    <source>
        <dbReference type="ARBA" id="ARBA00022982"/>
    </source>
</evidence>
<name>A0A0K8TQ77_TABBR</name>
<evidence type="ECO:0000313" key="12">
    <source>
        <dbReference type="EMBL" id="JAI16542.1"/>
    </source>
</evidence>
<organism evidence="12">
    <name type="scientific">Tabanus bromius</name>
    <name type="common">Band-eyed brown horse fly</name>
    <dbReference type="NCBI Taxonomy" id="304241"/>
    <lineage>
        <taxon>Eukaryota</taxon>
        <taxon>Metazoa</taxon>
        <taxon>Ecdysozoa</taxon>
        <taxon>Arthropoda</taxon>
        <taxon>Hexapoda</taxon>
        <taxon>Insecta</taxon>
        <taxon>Pterygota</taxon>
        <taxon>Neoptera</taxon>
        <taxon>Endopterygota</taxon>
        <taxon>Diptera</taxon>
        <taxon>Brachycera</taxon>
        <taxon>Tabanomorpha</taxon>
        <taxon>Tabanoidea</taxon>
        <taxon>Tabanidae</taxon>
        <taxon>Tabanus</taxon>
    </lineage>
</organism>
<comment type="similarity">
    <text evidence="3">Belongs to the complex I NDUFB2 subunit family.</text>
</comment>
<dbReference type="GO" id="GO:0032981">
    <property type="term" value="P:mitochondrial respiratory chain complex I assembly"/>
    <property type="evidence" value="ECO:0007669"/>
    <property type="project" value="TreeGrafter"/>
</dbReference>
<keyword evidence="9" id="KW-0249">Electron transport</keyword>
<keyword evidence="12" id="KW-0830">Ubiquinone</keyword>
<dbReference type="EMBL" id="GDAI01001061">
    <property type="protein sequence ID" value="JAI16542.1"/>
    <property type="molecule type" value="mRNA"/>
</dbReference>